<reference evidence="9 13" key="2">
    <citation type="submission" date="2019-07" db="EMBL/GenBank/DDBJ databases">
        <title>Whole genome shotgun sequence of Staphylococcus kloosii NBRC 109624.</title>
        <authorList>
            <person name="Hosoyama A."/>
            <person name="Uohara A."/>
            <person name="Ohji S."/>
            <person name="Ichikawa N."/>
        </authorList>
    </citation>
    <scope>NUCLEOTIDE SEQUENCE [LARGE SCALE GENOMIC DNA]</scope>
    <source>
        <strain evidence="9 13">NBRC 109624</strain>
    </source>
</reference>
<keyword evidence="4" id="KW-0378">Hydrolase</keyword>
<dbReference type="PROSITE" id="PS50249">
    <property type="entry name" value="MPN"/>
    <property type="match status" value="1"/>
</dbReference>
<dbReference type="InterPro" id="IPR037518">
    <property type="entry name" value="MPN"/>
</dbReference>
<dbReference type="OrthoDB" id="9804482at2"/>
<keyword evidence="6" id="KW-0482">Metalloprotease</keyword>
<comment type="caution">
    <text evidence="11">The sequence shown here is derived from an EMBL/GenBank/DDBJ whole genome shotgun (WGS) entry which is preliminary data.</text>
</comment>
<dbReference type="InterPro" id="IPR001405">
    <property type="entry name" value="UPF0758"/>
</dbReference>
<dbReference type="Proteomes" id="UP000706163">
    <property type="component" value="Unassembled WGS sequence"/>
</dbReference>
<dbReference type="RefSeq" id="WP_061854488.1">
    <property type="nucleotide sequence ID" value="NZ_BKAQ01000002.1"/>
</dbReference>
<dbReference type="CDD" id="cd08071">
    <property type="entry name" value="MPN_DUF2466"/>
    <property type="match status" value="1"/>
</dbReference>
<keyword evidence="13" id="KW-1185">Reference proteome</keyword>
<evidence type="ECO:0000313" key="11">
    <source>
        <dbReference type="EMBL" id="KYH14304.1"/>
    </source>
</evidence>
<keyword evidence="2" id="KW-0645">Protease</keyword>
<dbReference type="AlphaFoldDB" id="A0A151A4G0"/>
<gene>
    <name evidence="10" type="primary">radC</name>
    <name evidence="11" type="ORF">A0131_05880</name>
    <name evidence="10" type="ORF">K8V85_07340</name>
    <name evidence="9" type="ORF">SKL01_01860</name>
</gene>
<evidence type="ECO:0000313" key="10">
    <source>
        <dbReference type="EMBL" id="HJF68111.1"/>
    </source>
</evidence>
<keyword evidence="5" id="KW-0862">Zinc</keyword>
<dbReference type="NCBIfam" id="NF000642">
    <property type="entry name" value="PRK00024.1"/>
    <property type="match status" value="1"/>
</dbReference>
<dbReference type="EMBL" id="BKAQ01000002">
    <property type="protein sequence ID" value="GEP81008.1"/>
    <property type="molecule type" value="Genomic_DNA"/>
</dbReference>
<dbReference type="PANTHER" id="PTHR30471">
    <property type="entry name" value="DNA REPAIR PROTEIN RADC"/>
    <property type="match status" value="1"/>
</dbReference>
<evidence type="ECO:0000256" key="7">
    <source>
        <dbReference type="RuleBase" id="RU003797"/>
    </source>
</evidence>
<dbReference type="PANTHER" id="PTHR30471:SF3">
    <property type="entry name" value="UPF0758 PROTEIN YEES-RELATED"/>
    <property type="match status" value="1"/>
</dbReference>
<evidence type="ECO:0000313" key="9">
    <source>
        <dbReference type="EMBL" id="GEP81008.1"/>
    </source>
</evidence>
<name>A0A151A4G0_9STAP</name>
<dbReference type="InterPro" id="IPR010994">
    <property type="entry name" value="RuvA_2-like"/>
</dbReference>
<evidence type="ECO:0000256" key="2">
    <source>
        <dbReference type="ARBA" id="ARBA00022670"/>
    </source>
</evidence>
<dbReference type="GeneID" id="69905205"/>
<sequence>MNIKDLANSEKPRERLLERGEKSLSNAELIAILLNTGRKGSSSLEIANELLNKVTNLKHLQQLSIYDLKEIKGIGLYKAIVLKAAFELGIRMHSGSIESQVKVKKPADVANYLMGQMQHLSQEHFVALFLNSKNIIIKQKTIFKGTLNSSIIHPREIFCEAIKWSSHAIIVAHNHPSGDVTPSTEDIKTTERLIECGDIIGIGLLDHIIIGHNNYLSLVESGYIE</sequence>
<dbReference type="InterPro" id="IPR046778">
    <property type="entry name" value="UPF0758_N"/>
</dbReference>
<dbReference type="GO" id="GO:0008237">
    <property type="term" value="F:metallopeptidase activity"/>
    <property type="evidence" value="ECO:0007669"/>
    <property type="project" value="UniProtKB-KW"/>
</dbReference>
<evidence type="ECO:0000313" key="13">
    <source>
        <dbReference type="Proteomes" id="UP000321040"/>
    </source>
</evidence>
<dbReference type="GO" id="GO:0006508">
    <property type="term" value="P:proteolysis"/>
    <property type="evidence" value="ECO:0007669"/>
    <property type="project" value="UniProtKB-KW"/>
</dbReference>
<dbReference type="KEGG" id="skl:C7J89_07610"/>
<dbReference type="Pfam" id="PF20582">
    <property type="entry name" value="UPF0758_N"/>
    <property type="match status" value="1"/>
</dbReference>
<dbReference type="InterPro" id="IPR020891">
    <property type="entry name" value="UPF0758_CS"/>
</dbReference>
<accession>A0A2T4R925</accession>
<comment type="similarity">
    <text evidence="1 7">Belongs to the UPF0758 family.</text>
</comment>
<dbReference type="SUPFAM" id="SSF102712">
    <property type="entry name" value="JAB1/MPN domain"/>
    <property type="match status" value="1"/>
</dbReference>
<proteinExistence type="inferred from homology"/>
<evidence type="ECO:0000259" key="8">
    <source>
        <dbReference type="PROSITE" id="PS50249"/>
    </source>
</evidence>
<dbReference type="EMBL" id="DYVT01000079">
    <property type="protein sequence ID" value="HJF68111.1"/>
    <property type="molecule type" value="Genomic_DNA"/>
</dbReference>
<reference evidence="10" key="3">
    <citation type="journal article" date="2021" name="PeerJ">
        <title>Extensive microbial diversity within the chicken gut microbiome revealed by metagenomics and culture.</title>
        <authorList>
            <person name="Gilroy R."/>
            <person name="Ravi A."/>
            <person name="Getino M."/>
            <person name="Pursley I."/>
            <person name="Horton D.L."/>
            <person name="Alikhan N.F."/>
            <person name="Baker D."/>
            <person name="Gharbi K."/>
            <person name="Hall N."/>
            <person name="Watson M."/>
            <person name="Adriaenssens E.M."/>
            <person name="Foster-Nyarko E."/>
            <person name="Jarju S."/>
            <person name="Secka A."/>
            <person name="Antonio M."/>
            <person name="Oren A."/>
            <person name="Chaudhuri R.R."/>
            <person name="La Ragione R."/>
            <person name="Hildebrand F."/>
            <person name="Pallen M.J."/>
        </authorList>
    </citation>
    <scope>NUCLEOTIDE SEQUENCE</scope>
    <source>
        <strain evidence="10">CHK149-3286</strain>
    </source>
</reference>
<dbReference type="EMBL" id="LUGM01000002">
    <property type="protein sequence ID" value="KYH14304.1"/>
    <property type="molecule type" value="Genomic_DNA"/>
</dbReference>
<organism evidence="11 12">
    <name type="scientific">Staphylococcus kloosii</name>
    <dbReference type="NCBI Taxonomy" id="29384"/>
    <lineage>
        <taxon>Bacteria</taxon>
        <taxon>Bacillati</taxon>
        <taxon>Bacillota</taxon>
        <taxon>Bacilli</taxon>
        <taxon>Bacillales</taxon>
        <taxon>Staphylococcaceae</taxon>
        <taxon>Staphylococcus</taxon>
    </lineage>
</organism>
<reference evidence="10" key="4">
    <citation type="submission" date="2021-09" db="EMBL/GenBank/DDBJ databases">
        <authorList>
            <person name="Gilroy R."/>
        </authorList>
    </citation>
    <scope>NUCLEOTIDE SEQUENCE</scope>
    <source>
        <strain evidence="10">CHK149-3286</strain>
    </source>
</reference>
<evidence type="ECO:0000256" key="5">
    <source>
        <dbReference type="ARBA" id="ARBA00022833"/>
    </source>
</evidence>
<evidence type="ECO:0000256" key="3">
    <source>
        <dbReference type="ARBA" id="ARBA00022723"/>
    </source>
</evidence>
<dbReference type="Gene3D" id="3.40.140.10">
    <property type="entry name" value="Cytidine Deaminase, domain 2"/>
    <property type="match status" value="1"/>
</dbReference>
<dbReference type="SUPFAM" id="SSF47781">
    <property type="entry name" value="RuvA domain 2-like"/>
    <property type="match status" value="1"/>
</dbReference>
<protein>
    <submittedName>
        <fullName evidence="10">DNA repair protein RadC</fullName>
    </submittedName>
    <submittedName>
        <fullName evidence="9">UPF0758 protein</fullName>
    </submittedName>
</protein>
<dbReference type="InterPro" id="IPR025657">
    <property type="entry name" value="RadC_JAB"/>
</dbReference>
<dbReference type="NCBIfam" id="TIGR00608">
    <property type="entry name" value="radc"/>
    <property type="match status" value="1"/>
</dbReference>
<evidence type="ECO:0000313" key="12">
    <source>
        <dbReference type="Proteomes" id="UP000075418"/>
    </source>
</evidence>
<dbReference type="Proteomes" id="UP000075418">
    <property type="component" value="Unassembled WGS sequence"/>
</dbReference>
<dbReference type="PROSITE" id="PS01302">
    <property type="entry name" value="UPF0758"/>
    <property type="match status" value="1"/>
</dbReference>
<evidence type="ECO:0000256" key="1">
    <source>
        <dbReference type="ARBA" id="ARBA00010243"/>
    </source>
</evidence>
<accession>A0A151A4G0</accession>
<dbReference type="Pfam" id="PF04002">
    <property type="entry name" value="RadC"/>
    <property type="match status" value="1"/>
</dbReference>
<dbReference type="Proteomes" id="UP000321040">
    <property type="component" value="Unassembled WGS sequence"/>
</dbReference>
<feature type="domain" description="MPN" evidence="8">
    <location>
        <begin position="102"/>
        <end position="224"/>
    </location>
</feature>
<evidence type="ECO:0000256" key="6">
    <source>
        <dbReference type="ARBA" id="ARBA00023049"/>
    </source>
</evidence>
<reference evidence="11 12" key="1">
    <citation type="submission" date="2016-02" db="EMBL/GenBank/DDBJ databases">
        <title>Draft genome sequence of hydrocarbon degrading Staphylococcus saprophyticus Strain CNV2, isolated from crude-oil contaminated soil from Noonmati Oil Refinery, Guwahati, Assam, India.</title>
        <authorList>
            <person name="Mukherjee A."/>
            <person name="Chettri B."/>
            <person name="Langpoklakpam J."/>
            <person name="Singh A.K."/>
            <person name="Chattopadhyay D.J."/>
        </authorList>
    </citation>
    <scope>NUCLEOTIDE SEQUENCE [LARGE SCALE GENOMIC DNA]</scope>
    <source>
        <strain evidence="11 12">CNV2</strain>
    </source>
</reference>
<evidence type="ECO:0000256" key="4">
    <source>
        <dbReference type="ARBA" id="ARBA00022801"/>
    </source>
</evidence>
<keyword evidence="3" id="KW-0479">Metal-binding</keyword>
<dbReference type="GO" id="GO:0046872">
    <property type="term" value="F:metal ion binding"/>
    <property type="evidence" value="ECO:0007669"/>
    <property type="project" value="UniProtKB-KW"/>
</dbReference>